<keyword evidence="3" id="KW-1185">Reference proteome</keyword>
<dbReference type="Gene3D" id="1.20.120.520">
    <property type="entry name" value="nmb1532 protein domain like"/>
    <property type="match status" value="1"/>
</dbReference>
<dbReference type="InterPro" id="IPR012312">
    <property type="entry name" value="Hemerythrin-like"/>
</dbReference>
<dbReference type="STRING" id="37927.SA2016_1527"/>
<dbReference type="OrthoDB" id="8451629at2"/>
<proteinExistence type="predicted"/>
<dbReference type="EMBL" id="CP014518">
    <property type="protein sequence ID" value="AMM32204.1"/>
    <property type="molecule type" value="Genomic_DNA"/>
</dbReference>
<evidence type="ECO:0000259" key="1">
    <source>
        <dbReference type="Pfam" id="PF01814"/>
    </source>
</evidence>
<gene>
    <name evidence="2" type="ORF">SA2016_1527</name>
</gene>
<reference evidence="2 3" key="1">
    <citation type="submission" date="2016-02" db="EMBL/GenBank/DDBJ databases">
        <title>Complete genome of Sinomonas atrocyanea KCTC 3377.</title>
        <authorList>
            <person name="Kim K.M."/>
        </authorList>
    </citation>
    <scope>NUCLEOTIDE SEQUENCE [LARGE SCALE GENOMIC DNA]</scope>
    <source>
        <strain evidence="2 3">KCTC 3377</strain>
    </source>
</reference>
<dbReference type="Proteomes" id="UP000070134">
    <property type="component" value="Chromosome"/>
</dbReference>
<protein>
    <submittedName>
        <fullName evidence="2">Hemerythrin</fullName>
    </submittedName>
</protein>
<dbReference type="RefSeq" id="WP_066497047.1">
    <property type="nucleotide sequence ID" value="NZ_BJMO01000028.1"/>
</dbReference>
<accession>A0A127A066</accession>
<dbReference type="AlphaFoldDB" id="A0A127A066"/>
<name>A0A127A066_9MICC</name>
<feature type="domain" description="Hemerythrin-like" evidence="1">
    <location>
        <begin position="21"/>
        <end position="145"/>
    </location>
</feature>
<evidence type="ECO:0000313" key="3">
    <source>
        <dbReference type="Proteomes" id="UP000070134"/>
    </source>
</evidence>
<dbReference type="Pfam" id="PF01814">
    <property type="entry name" value="Hemerythrin"/>
    <property type="match status" value="1"/>
</dbReference>
<dbReference type="KEGG" id="satk:SA2016_1527"/>
<evidence type="ECO:0000313" key="2">
    <source>
        <dbReference type="EMBL" id="AMM32204.1"/>
    </source>
</evidence>
<sequence length="166" mass="17525">MAHDNAPAHQHRAFSDDREALSAIEEHHGQMLRRGSALADALVAAVAAGDAGAAYDEKANLVGWCEDELIPHAVAEEGPLYGQARQTAEAHLLVEGMLLDHQTIIGLVEELREAEGARAAALGTAIARAFALHLRKENELLFPFIAANPALSLAEAVAGLEALVGE</sequence>
<organism evidence="2 3">
    <name type="scientific">Sinomonas atrocyanea</name>
    <dbReference type="NCBI Taxonomy" id="37927"/>
    <lineage>
        <taxon>Bacteria</taxon>
        <taxon>Bacillati</taxon>
        <taxon>Actinomycetota</taxon>
        <taxon>Actinomycetes</taxon>
        <taxon>Micrococcales</taxon>
        <taxon>Micrococcaceae</taxon>
        <taxon>Sinomonas</taxon>
    </lineage>
</organism>